<reference evidence="2 3" key="1">
    <citation type="submission" date="2018-06" db="EMBL/GenBank/DDBJ databases">
        <title>Genomic Encyclopedia of Type Strains, Phase IV (KMG-IV): sequencing the most valuable type-strain genomes for metagenomic binning, comparative biology and taxonomic classification.</title>
        <authorList>
            <person name="Goeker M."/>
        </authorList>
    </citation>
    <scope>NUCLEOTIDE SEQUENCE [LARGE SCALE GENOMIC DNA]</scope>
    <source>
        <strain evidence="2 3">DSM 25532</strain>
    </source>
</reference>
<accession>A0A366HRP8</accession>
<gene>
    <name evidence="2" type="ORF">DES53_103449</name>
</gene>
<proteinExistence type="predicted"/>
<dbReference type="AlphaFoldDB" id="A0A366HRP8"/>
<comment type="caution">
    <text evidence="2">The sequence shown here is derived from an EMBL/GenBank/DDBJ whole genome shotgun (WGS) entry which is preliminary data.</text>
</comment>
<keyword evidence="3" id="KW-1185">Reference proteome</keyword>
<evidence type="ECO:0008006" key="4">
    <source>
        <dbReference type="Google" id="ProtNLM"/>
    </source>
</evidence>
<sequence length="402" mass="45034">MNTLLRILTLSLVLFWHACGQAQIKEEGMFLDYKQSGGYMQYSHATIQILQSGDTVVRVQVGEKEFAEHKTTLSPEEIEVIRVAAHAVDFFNRPPSEKIPRLHAPDSELLITDKGRTKISKDVWDGAHEPLMLYVHRLMTQATALHMIQTEGDLYTATGAVKTSHAGTKALQPRHFRKPLMDYIRTHQDWQRVNWALQALACVITPEEYAGFVSAESRNRSDKDSLIKMQSKGWIPDTHFLALAPLYLAYVREHVDSVSALPPEKKEIYEACVAGLREARYVPAIPLMVASIQKSAEPNRTLLLYPLAYMGLPGLQAITPLLSEGDETHRLDAMELTVAASRLNPDAGYGGAVTEYEYEQMRKLFTDRVLPALRSMAEGNGSKKLKESAVKTIGTIEEEMAK</sequence>
<evidence type="ECO:0000256" key="1">
    <source>
        <dbReference type="SAM" id="SignalP"/>
    </source>
</evidence>
<keyword evidence="1" id="KW-0732">Signal</keyword>
<dbReference type="Proteomes" id="UP000253426">
    <property type="component" value="Unassembled WGS sequence"/>
</dbReference>
<organism evidence="2 3">
    <name type="scientific">Roseimicrobium gellanilyticum</name>
    <dbReference type="NCBI Taxonomy" id="748857"/>
    <lineage>
        <taxon>Bacteria</taxon>
        <taxon>Pseudomonadati</taxon>
        <taxon>Verrucomicrobiota</taxon>
        <taxon>Verrucomicrobiia</taxon>
        <taxon>Verrucomicrobiales</taxon>
        <taxon>Verrucomicrobiaceae</taxon>
        <taxon>Roseimicrobium</taxon>
    </lineage>
</organism>
<feature type="signal peptide" evidence="1">
    <location>
        <begin position="1"/>
        <end position="22"/>
    </location>
</feature>
<feature type="chain" id="PRO_5016662274" description="HEAT repeat domain-containing protein" evidence="1">
    <location>
        <begin position="23"/>
        <end position="402"/>
    </location>
</feature>
<evidence type="ECO:0000313" key="2">
    <source>
        <dbReference type="EMBL" id="RBP45449.1"/>
    </source>
</evidence>
<name>A0A366HRP8_9BACT</name>
<dbReference type="RefSeq" id="WP_113958572.1">
    <property type="nucleotide sequence ID" value="NZ_QNRR01000003.1"/>
</dbReference>
<protein>
    <recommendedName>
        <fullName evidence="4">HEAT repeat domain-containing protein</fullName>
    </recommendedName>
</protein>
<dbReference type="EMBL" id="QNRR01000003">
    <property type="protein sequence ID" value="RBP45449.1"/>
    <property type="molecule type" value="Genomic_DNA"/>
</dbReference>
<evidence type="ECO:0000313" key="3">
    <source>
        <dbReference type="Proteomes" id="UP000253426"/>
    </source>
</evidence>